<keyword evidence="3" id="KW-1185">Reference proteome</keyword>
<protein>
    <recommendedName>
        <fullName evidence="4">N-acetyltransferase domain-containing protein</fullName>
    </recommendedName>
</protein>
<dbReference type="OrthoDB" id="508139at2759"/>
<evidence type="ECO:0000313" key="2">
    <source>
        <dbReference type="EMBL" id="CAH0051263.1"/>
    </source>
</evidence>
<dbReference type="AlphaFoldDB" id="A0A9P0EKU0"/>
<dbReference type="SUPFAM" id="SSF55729">
    <property type="entry name" value="Acyl-CoA N-acyltransferases (Nat)"/>
    <property type="match status" value="1"/>
</dbReference>
<reference evidence="2 3" key="2">
    <citation type="submission" date="2021-10" db="EMBL/GenBank/DDBJ databases">
        <authorList>
            <person name="Piombo E."/>
        </authorList>
    </citation>
    <scope>NUCLEOTIDE SEQUENCE [LARGE SCALE GENOMIC DNA]</scope>
</reference>
<reference evidence="3" key="1">
    <citation type="submission" date="2019-06" db="EMBL/GenBank/DDBJ databases">
        <authorList>
            <person name="Broberg M."/>
        </authorList>
    </citation>
    <scope>NUCLEOTIDE SEQUENCE [LARGE SCALE GENOMIC DNA]</scope>
</reference>
<dbReference type="EMBL" id="CABFOC020000040">
    <property type="protein sequence ID" value="CAH0051263.1"/>
    <property type="molecule type" value="Genomic_DNA"/>
</dbReference>
<evidence type="ECO:0000313" key="3">
    <source>
        <dbReference type="Proteomes" id="UP000775872"/>
    </source>
</evidence>
<dbReference type="InterPro" id="IPR016181">
    <property type="entry name" value="Acyl_CoA_acyltransferase"/>
</dbReference>
<dbReference type="Proteomes" id="UP000775872">
    <property type="component" value="Unassembled WGS sequence"/>
</dbReference>
<accession>A0A9P0EKU0</accession>
<dbReference type="CDD" id="cd04301">
    <property type="entry name" value="NAT_SF"/>
    <property type="match status" value="1"/>
</dbReference>
<gene>
    <name evidence="2" type="ORF">CSOL1703_00014584</name>
</gene>
<name>A0A9P0EKU0_9HYPO</name>
<comment type="caution">
    <text evidence="2">The sequence shown here is derived from an EMBL/GenBank/DDBJ whole genome shotgun (WGS) entry which is preliminary data.</text>
</comment>
<evidence type="ECO:0000256" key="1">
    <source>
        <dbReference type="SAM" id="MobiDB-lite"/>
    </source>
</evidence>
<feature type="compositionally biased region" description="Low complexity" evidence="1">
    <location>
        <begin position="8"/>
        <end position="22"/>
    </location>
</feature>
<feature type="region of interest" description="Disordered" evidence="1">
    <location>
        <begin position="1"/>
        <end position="25"/>
    </location>
</feature>
<organism evidence="2 3">
    <name type="scientific">Clonostachys solani</name>
    <dbReference type="NCBI Taxonomy" id="160281"/>
    <lineage>
        <taxon>Eukaryota</taxon>
        <taxon>Fungi</taxon>
        <taxon>Dikarya</taxon>
        <taxon>Ascomycota</taxon>
        <taxon>Pezizomycotina</taxon>
        <taxon>Sordariomycetes</taxon>
        <taxon>Hypocreomycetidae</taxon>
        <taxon>Hypocreales</taxon>
        <taxon>Bionectriaceae</taxon>
        <taxon>Clonostachys</taxon>
    </lineage>
</organism>
<sequence>MPSAVQTPGNQAATNNGGANPPSNLPYVKTLSAELKTTIDDSVIATCTAHLVERGDDPSRFQERMTAAAEEPAELAKDLFTPHGRLLPEHRTPQTAMNGVVDWGDALDTNDVLVFEHIKVAKAFRRKGLGKDLVQEILDKVASDGKPFSVFVAPGALESEYGEYTGEKRKEVIKEQVDICVQFWCNLGFRRVKMTNWLALKFMPCGRA</sequence>
<evidence type="ECO:0008006" key="4">
    <source>
        <dbReference type="Google" id="ProtNLM"/>
    </source>
</evidence>
<dbReference type="Gene3D" id="3.40.630.30">
    <property type="match status" value="1"/>
</dbReference>
<proteinExistence type="predicted"/>